<accession>A0AAV9GCE3</accession>
<dbReference type="PANTHER" id="PTHR40619:SF3">
    <property type="entry name" value="FUNGAL STAND N-TERMINAL GOODBYE DOMAIN-CONTAINING PROTEIN"/>
    <property type="match status" value="1"/>
</dbReference>
<dbReference type="PANTHER" id="PTHR40619">
    <property type="entry name" value="FUNGAL STAND N-TERMINAL GOODBYE DOMAIN-CONTAINING PROTEIN"/>
    <property type="match status" value="1"/>
</dbReference>
<name>A0AAV9GCE3_9PEZI</name>
<feature type="compositionally biased region" description="Acidic residues" evidence="1">
    <location>
        <begin position="551"/>
        <end position="581"/>
    </location>
</feature>
<feature type="region of interest" description="Disordered" evidence="1">
    <location>
        <begin position="543"/>
        <end position="581"/>
    </location>
</feature>
<reference evidence="2" key="1">
    <citation type="journal article" date="2023" name="Mol. Phylogenet. Evol.">
        <title>Genome-scale phylogeny and comparative genomics of the fungal order Sordariales.</title>
        <authorList>
            <person name="Hensen N."/>
            <person name="Bonometti L."/>
            <person name="Westerberg I."/>
            <person name="Brannstrom I.O."/>
            <person name="Guillou S."/>
            <person name="Cros-Aarteil S."/>
            <person name="Calhoun S."/>
            <person name="Haridas S."/>
            <person name="Kuo A."/>
            <person name="Mondo S."/>
            <person name="Pangilinan J."/>
            <person name="Riley R."/>
            <person name="LaButti K."/>
            <person name="Andreopoulos B."/>
            <person name="Lipzen A."/>
            <person name="Chen C."/>
            <person name="Yan M."/>
            <person name="Daum C."/>
            <person name="Ng V."/>
            <person name="Clum A."/>
            <person name="Steindorff A."/>
            <person name="Ohm R.A."/>
            <person name="Martin F."/>
            <person name="Silar P."/>
            <person name="Natvig D.O."/>
            <person name="Lalanne C."/>
            <person name="Gautier V."/>
            <person name="Ament-Velasquez S.L."/>
            <person name="Kruys A."/>
            <person name="Hutchinson M.I."/>
            <person name="Powell A.J."/>
            <person name="Barry K."/>
            <person name="Miller A.N."/>
            <person name="Grigoriev I.V."/>
            <person name="Debuchy R."/>
            <person name="Gladieux P."/>
            <person name="Hiltunen Thoren M."/>
            <person name="Johannesson H."/>
        </authorList>
    </citation>
    <scope>NUCLEOTIDE SEQUENCE</scope>
    <source>
        <strain evidence="2">PSN243</strain>
    </source>
</reference>
<dbReference type="EMBL" id="MU865959">
    <property type="protein sequence ID" value="KAK4446141.1"/>
    <property type="molecule type" value="Genomic_DNA"/>
</dbReference>
<dbReference type="AlphaFoldDB" id="A0AAV9GCE3"/>
<dbReference type="Proteomes" id="UP001321760">
    <property type="component" value="Unassembled WGS sequence"/>
</dbReference>
<reference evidence="2" key="2">
    <citation type="submission" date="2023-05" db="EMBL/GenBank/DDBJ databases">
        <authorList>
            <consortium name="Lawrence Berkeley National Laboratory"/>
            <person name="Steindorff A."/>
            <person name="Hensen N."/>
            <person name="Bonometti L."/>
            <person name="Westerberg I."/>
            <person name="Brannstrom I.O."/>
            <person name="Guillou S."/>
            <person name="Cros-Aarteil S."/>
            <person name="Calhoun S."/>
            <person name="Haridas S."/>
            <person name="Kuo A."/>
            <person name="Mondo S."/>
            <person name="Pangilinan J."/>
            <person name="Riley R."/>
            <person name="Labutti K."/>
            <person name="Andreopoulos B."/>
            <person name="Lipzen A."/>
            <person name="Chen C."/>
            <person name="Yanf M."/>
            <person name="Daum C."/>
            <person name="Ng V."/>
            <person name="Clum A."/>
            <person name="Ohm R."/>
            <person name="Martin F."/>
            <person name="Silar P."/>
            <person name="Natvig D."/>
            <person name="Lalanne C."/>
            <person name="Gautier V."/>
            <person name="Ament-Velasquez S.L."/>
            <person name="Kruys A."/>
            <person name="Hutchinson M.I."/>
            <person name="Powell A.J."/>
            <person name="Barry K."/>
            <person name="Miller A.N."/>
            <person name="Grigoriev I.V."/>
            <person name="Debuchy R."/>
            <person name="Gladieux P."/>
            <person name="Thoren M.H."/>
            <person name="Johannesson H."/>
        </authorList>
    </citation>
    <scope>NUCLEOTIDE SEQUENCE</scope>
    <source>
        <strain evidence="2">PSN243</strain>
    </source>
</reference>
<proteinExistence type="predicted"/>
<sequence length="581" mass="64947">MVNKYRQRLKLPALTVDTKHSWTDVDGELQAACAAMEVVAARDSDFSGSVGKLRRAFRMLCQQAGCGNTFVSLIPNDAFGFSSMLCGGLKVIFTGLYQTVLYREEVYRTLEDLPFILADHSTPPNLSVCGDDEELHRRTAAMYVSVFKLLEHLLAWFVRNTFVTRVKLIVDPTGFSEKLKERVAEVKLRAQRWERRALRLSMQNQNAAIHLQIQNTVAQSRIDDNVQKILNRTEEIEDRLSRSKILESLDSFLHVIVSTLDKRLESPQPPLQDAKLLPDADERAAILEDFLYEKELVPSDCATVLSCLNRGHRGRTKLNGTRITLLQKNPRLRAWLMMDESSLLLVNGRAISRPHSEVSVVSAQIVHRLLNVAGSRDNRPGTLIPLAFFCGQHRDARRDPNGNPAEMAMSLLLQLVDRGGARVPAAVLRKCRADTTPLDTASICASLDRIISSLDSKVIVVLVMDGLKFVTFPNERRDQTRDLVGRLVAVFRKQRRAVLKFLFASPTRSEFVEDLFEDGEILSLARDLPRSGICGAGGRFSLELPPSWVEDLGDDEESGSSDEDGSDSEVQDTQEDSDGSS</sequence>
<evidence type="ECO:0000313" key="2">
    <source>
        <dbReference type="EMBL" id="KAK4446141.1"/>
    </source>
</evidence>
<protein>
    <submittedName>
        <fullName evidence="2">Uncharacterized protein</fullName>
    </submittedName>
</protein>
<evidence type="ECO:0000313" key="3">
    <source>
        <dbReference type="Proteomes" id="UP001321760"/>
    </source>
</evidence>
<comment type="caution">
    <text evidence="2">The sequence shown here is derived from an EMBL/GenBank/DDBJ whole genome shotgun (WGS) entry which is preliminary data.</text>
</comment>
<organism evidence="2 3">
    <name type="scientific">Podospora aff. communis PSN243</name>
    <dbReference type="NCBI Taxonomy" id="3040156"/>
    <lineage>
        <taxon>Eukaryota</taxon>
        <taxon>Fungi</taxon>
        <taxon>Dikarya</taxon>
        <taxon>Ascomycota</taxon>
        <taxon>Pezizomycotina</taxon>
        <taxon>Sordariomycetes</taxon>
        <taxon>Sordariomycetidae</taxon>
        <taxon>Sordariales</taxon>
        <taxon>Podosporaceae</taxon>
        <taxon>Podospora</taxon>
    </lineage>
</organism>
<evidence type="ECO:0000256" key="1">
    <source>
        <dbReference type="SAM" id="MobiDB-lite"/>
    </source>
</evidence>
<gene>
    <name evidence="2" type="ORF">QBC34DRAFT_151907</name>
</gene>
<keyword evidence="3" id="KW-1185">Reference proteome</keyword>